<gene>
    <name evidence="1" type="ORF">WKV53_00455</name>
</gene>
<evidence type="ECO:0000313" key="1">
    <source>
        <dbReference type="EMBL" id="MEK7948941.1"/>
    </source>
</evidence>
<dbReference type="RefSeq" id="WP_341402285.1">
    <property type="nucleotide sequence ID" value="NZ_JBBUKT010000001.1"/>
</dbReference>
<dbReference type="EMBL" id="JBBUKT010000001">
    <property type="protein sequence ID" value="MEK7948941.1"/>
    <property type="molecule type" value="Genomic_DNA"/>
</dbReference>
<reference evidence="1 2" key="1">
    <citation type="submission" date="2024-04" db="EMBL/GenBank/DDBJ databases">
        <title>Luteolibacter sp. isolated from soil.</title>
        <authorList>
            <person name="An J."/>
        </authorList>
    </citation>
    <scope>NUCLEOTIDE SEQUENCE [LARGE SCALE GENOMIC DNA]</scope>
    <source>
        <strain evidence="1 2">Y139</strain>
    </source>
</reference>
<sequence>MKFHLPLLGSVFLFLSQSLHGLPLRVLAWDETIAARKLAISNGKDATELKDLHPLSRSPKINVTGGDTPPMLQALDKTDAKGAPASDPIRIPANVTHPLALLMPDPKAATGIRTVVLEDDPAGFQWGTIRMINATGKELLFKAETKVSVLAAGWTPVDISLGGKRRNMEVLLALKEQPKQPLFSAIWEYRDDQRQLVFVIPNKDAGESPVDFKVILEDKADEDAAKQNAAQQGGAKPN</sequence>
<keyword evidence="2" id="KW-1185">Reference proteome</keyword>
<organism evidence="1 2">
    <name type="scientific">Luteolibacter soli</name>
    <dbReference type="NCBI Taxonomy" id="3135280"/>
    <lineage>
        <taxon>Bacteria</taxon>
        <taxon>Pseudomonadati</taxon>
        <taxon>Verrucomicrobiota</taxon>
        <taxon>Verrucomicrobiia</taxon>
        <taxon>Verrucomicrobiales</taxon>
        <taxon>Verrucomicrobiaceae</taxon>
        <taxon>Luteolibacter</taxon>
    </lineage>
</organism>
<dbReference type="Proteomes" id="UP001371305">
    <property type="component" value="Unassembled WGS sequence"/>
</dbReference>
<name>A0ABU9AML4_9BACT</name>
<accession>A0ABU9AML4</accession>
<proteinExistence type="predicted"/>
<evidence type="ECO:0000313" key="2">
    <source>
        <dbReference type="Proteomes" id="UP001371305"/>
    </source>
</evidence>
<protein>
    <submittedName>
        <fullName evidence="1">Uncharacterized protein</fullName>
    </submittedName>
</protein>
<comment type="caution">
    <text evidence="1">The sequence shown here is derived from an EMBL/GenBank/DDBJ whole genome shotgun (WGS) entry which is preliminary data.</text>
</comment>